<evidence type="ECO:0000256" key="12">
    <source>
        <dbReference type="SAM" id="Phobius"/>
    </source>
</evidence>
<accession>A0A336K9H2</accession>
<organism evidence="14">
    <name type="scientific">Culicoides sonorensis</name>
    <name type="common">Biting midge</name>
    <dbReference type="NCBI Taxonomy" id="179676"/>
    <lineage>
        <taxon>Eukaryota</taxon>
        <taxon>Metazoa</taxon>
        <taxon>Ecdysozoa</taxon>
        <taxon>Arthropoda</taxon>
        <taxon>Hexapoda</taxon>
        <taxon>Insecta</taxon>
        <taxon>Pterygota</taxon>
        <taxon>Neoptera</taxon>
        <taxon>Endopterygota</taxon>
        <taxon>Diptera</taxon>
        <taxon>Nematocera</taxon>
        <taxon>Chironomoidea</taxon>
        <taxon>Ceratopogonidae</taxon>
        <taxon>Ceratopogoninae</taxon>
        <taxon>Culicoides</taxon>
        <taxon>Monoculicoides</taxon>
    </lineage>
</organism>
<proteinExistence type="inferred from homology"/>
<evidence type="ECO:0000256" key="5">
    <source>
        <dbReference type="ARBA" id="ARBA00022676"/>
    </source>
</evidence>
<dbReference type="EC" id="2.4.1.122" evidence="4"/>
<reference evidence="14" key="1">
    <citation type="submission" date="2018-04" db="EMBL/GenBank/DDBJ databases">
        <authorList>
            <person name="Go L.Y."/>
            <person name="Mitchell J.A."/>
        </authorList>
    </citation>
    <scope>NUCLEOTIDE SEQUENCE</scope>
    <source>
        <tissue evidence="14">Whole organism</tissue>
    </source>
</reference>
<name>A0A336K9H2_CULSO</name>
<dbReference type="GO" id="GO:0016020">
    <property type="term" value="C:membrane"/>
    <property type="evidence" value="ECO:0007669"/>
    <property type="project" value="UniProtKB-SubCell"/>
</dbReference>
<dbReference type="EMBL" id="UFQT01000196">
    <property type="protein sequence ID" value="SSX21521.1"/>
    <property type="molecule type" value="Genomic_DNA"/>
</dbReference>
<keyword evidence="8" id="KW-0547">Nucleotide-binding</keyword>
<evidence type="ECO:0000256" key="3">
    <source>
        <dbReference type="ARBA" id="ARBA00006462"/>
    </source>
</evidence>
<keyword evidence="9" id="KW-0735">Signal-anchor</keyword>
<keyword evidence="5" id="KW-0328">Glycosyltransferase</keyword>
<evidence type="ECO:0000256" key="7">
    <source>
        <dbReference type="ARBA" id="ARBA00022692"/>
    </source>
</evidence>
<dbReference type="GO" id="GO:0000166">
    <property type="term" value="F:nucleotide binding"/>
    <property type="evidence" value="ECO:0007669"/>
    <property type="project" value="UniProtKB-KW"/>
</dbReference>
<dbReference type="Gene3D" id="3.90.550.50">
    <property type="match status" value="1"/>
</dbReference>
<evidence type="ECO:0000256" key="6">
    <source>
        <dbReference type="ARBA" id="ARBA00022679"/>
    </source>
</evidence>
<dbReference type="PANTHER" id="PTHR23033">
    <property type="entry name" value="BETA1,3-GALACTOSYLTRANSFERASE"/>
    <property type="match status" value="1"/>
</dbReference>
<keyword evidence="11 12" id="KW-0472">Membrane</keyword>
<dbReference type="InterPro" id="IPR026050">
    <property type="entry name" value="C1GALT1/C1GALT1_chp1"/>
</dbReference>
<evidence type="ECO:0000256" key="8">
    <source>
        <dbReference type="ARBA" id="ARBA00022741"/>
    </source>
</evidence>
<comment type="pathway">
    <text evidence="2">Protein modification; protein glycosylation.</text>
</comment>
<evidence type="ECO:0000313" key="15">
    <source>
        <dbReference type="EMBL" id="SSX21521.1"/>
    </source>
</evidence>
<gene>
    <name evidence="14" type="primary">CSON004729</name>
</gene>
<feature type="domain" description="Fringe-like glycosyltransferase" evidence="13">
    <location>
        <begin position="129"/>
        <end position="293"/>
    </location>
</feature>
<evidence type="ECO:0000256" key="10">
    <source>
        <dbReference type="ARBA" id="ARBA00022989"/>
    </source>
</evidence>
<comment type="subcellular location">
    <subcellularLocation>
        <location evidence="1">Membrane</location>
        <topology evidence="1">Single-pass type II membrane protein</topology>
    </subcellularLocation>
</comment>
<evidence type="ECO:0000313" key="14">
    <source>
        <dbReference type="EMBL" id="SSX01141.1"/>
    </source>
</evidence>
<evidence type="ECO:0000256" key="4">
    <source>
        <dbReference type="ARBA" id="ARBA00012557"/>
    </source>
</evidence>
<dbReference type="GO" id="GO:0016263">
    <property type="term" value="F:glycoprotein-N-acetylgalactosamine 3-beta-galactosyltransferase activity"/>
    <property type="evidence" value="ECO:0007669"/>
    <property type="project" value="UniProtKB-EC"/>
</dbReference>
<evidence type="ECO:0000256" key="11">
    <source>
        <dbReference type="ARBA" id="ARBA00023136"/>
    </source>
</evidence>
<keyword evidence="6" id="KW-0808">Transferase</keyword>
<dbReference type="Pfam" id="PF02434">
    <property type="entry name" value="Fringe"/>
    <property type="match status" value="1"/>
</dbReference>
<sequence>MINIFKKKKFYLKMKKNLKNYKYQRLPDLSTTKMELPELDHNHNIEMHHKNKDFIHYRSIMFGILIGLAFTTITILTLLPYLSINLVDMQSLMTSDTNTFFMTSEVIPTEDESSASNDIIVDLYDNVRILCMVFTHKDNYKEKAYWVNQTWGKRCNKLLFMSNVQDPDHLIDVTVLNINDTYDELWGKTKATFKYAYENYLNEFDWFFKADDDTYVIMENLRYLLYPYPIDLPLYFGFEFKDKYMSGGAGYLLSRQAVKLFVEKSLNDTSQCSPQNDGGEDWQMGRCLRAINVTIGDSRDEFLLERFQPLSWDNVMDENQFKDQSFWYYTNSYYKINRTGIECCSKTAITFHYMNRVGFLLFEFLIYNFKLMDTKFQLKELPVRYSKNDVDIMFQRKEIGLNIESTTTITTS</sequence>
<reference evidence="15" key="2">
    <citation type="submission" date="2018-07" db="EMBL/GenBank/DDBJ databases">
        <authorList>
            <person name="Quirk P.G."/>
            <person name="Krulwich T.A."/>
        </authorList>
    </citation>
    <scope>NUCLEOTIDE SEQUENCE</scope>
</reference>
<protein>
    <recommendedName>
        <fullName evidence="4">N-acetylgalactosaminide beta-1,3-galactosyltransferase</fullName>
        <ecNumber evidence="4">2.4.1.122</ecNumber>
    </recommendedName>
</protein>
<evidence type="ECO:0000256" key="1">
    <source>
        <dbReference type="ARBA" id="ARBA00004606"/>
    </source>
</evidence>
<dbReference type="EMBL" id="UFQS01000196">
    <property type="protein sequence ID" value="SSX01141.1"/>
    <property type="molecule type" value="Genomic_DNA"/>
</dbReference>
<feature type="transmembrane region" description="Helical" evidence="12">
    <location>
        <begin position="60"/>
        <end position="82"/>
    </location>
</feature>
<dbReference type="InterPro" id="IPR003378">
    <property type="entry name" value="Fringe-like_glycosylTrfase"/>
</dbReference>
<keyword evidence="10 12" id="KW-1133">Transmembrane helix</keyword>
<comment type="similarity">
    <text evidence="3">Belongs to the glycosyltransferase 31 family. Beta3-Gal-T subfamily.</text>
</comment>
<dbReference type="OMA" id="DYLMYSA"/>
<evidence type="ECO:0000256" key="9">
    <source>
        <dbReference type="ARBA" id="ARBA00022968"/>
    </source>
</evidence>
<evidence type="ECO:0000259" key="13">
    <source>
        <dbReference type="Pfam" id="PF02434"/>
    </source>
</evidence>
<dbReference type="PANTHER" id="PTHR23033:SF14">
    <property type="entry name" value="GLYCOPROTEIN-N-ACETYLGALACTOSAMINE 3-BETA-GALACTOSYLTRANSFERASE 1-RELATED"/>
    <property type="match status" value="1"/>
</dbReference>
<evidence type="ECO:0000256" key="2">
    <source>
        <dbReference type="ARBA" id="ARBA00004922"/>
    </source>
</evidence>
<dbReference type="VEuPathDB" id="VectorBase:CSON004729"/>
<keyword evidence="7 12" id="KW-0812">Transmembrane</keyword>
<dbReference type="AlphaFoldDB" id="A0A336K9H2"/>